<reference evidence="7" key="1">
    <citation type="journal article" date="2023" name="IMA Fungus">
        <title>Comparative genomic study of the Penicillium genus elucidates a diverse pangenome and 15 lateral gene transfer events.</title>
        <authorList>
            <person name="Petersen C."/>
            <person name="Sorensen T."/>
            <person name="Nielsen M.R."/>
            <person name="Sondergaard T.E."/>
            <person name="Sorensen J.L."/>
            <person name="Fitzpatrick D.A."/>
            <person name="Frisvad J.C."/>
            <person name="Nielsen K.L."/>
        </authorList>
    </citation>
    <scope>NUCLEOTIDE SEQUENCE</scope>
    <source>
        <strain evidence="7">IBT 15450</strain>
    </source>
</reference>
<comment type="subcellular location">
    <subcellularLocation>
        <location evidence="1">Nucleus</location>
    </subcellularLocation>
</comment>
<organism evidence="7 8">
    <name type="scientific">Penicillium canescens</name>
    <dbReference type="NCBI Taxonomy" id="5083"/>
    <lineage>
        <taxon>Eukaryota</taxon>
        <taxon>Fungi</taxon>
        <taxon>Dikarya</taxon>
        <taxon>Ascomycota</taxon>
        <taxon>Pezizomycotina</taxon>
        <taxon>Eurotiomycetes</taxon>
        <taxon>Eurotiomycetidae</taxon>
        <taxon>Eurotiales</taxon>
        <taxon>Aspergillaceae</taxon>
        <taxon>Penicillium</taxon>
    </lineage>
</organism>
<evidence type="ECO:0000256" key="5">
    <source>
        <dbReference type="SAM" id="MobiDB-lite"/>
    </source>
</evidence>
<evidence type="ECO:0000313" key="7">
    <source>
        <dbReference type="EMBL" id="KAJ6051720.1"/>
    </source>
</evidence>
<keyword evidence="4" id="KW-0539">Nucleus</keyword>
<sequence length="664" mass="74537">MSKLCQKGQDEGSFASPTTGALDIIQRLESRIEQLETELEETRAREIQQPTPTVRSASTPGLPTTPSPRAVQSSTLDTEESVGEVEDAATILEFLAWGRRKDPTYQDAIIQNSKPGNSPGDVTVEDEIDYTRSPGYMPSSICQMLLPTQPKVYQLVEYHMDCLLWYHGALHATTFMQELDEFYNEHNGQIDAPGVDLQWVALLFTILTGSMTCAPRSVAQSWGFHSEEQDTLSKRWLKATTTCLQQAEYMAYHSIYSVQAIATLTISAHMLGYSNGLSVLLASAVRIAQGLGLHQLGEEKERNHNTGTDNLINCEIGRRVWCQLCIQDWFSIPFTESYLLHHQGFTTPKPQDSDDNMNPLPDHTPTVTSYSRLFYDIAALMPNLQDAISASNTPYTKYEQVLKYDRKLRTLATKHLPYFLQNVPLDPNWPCYAPWARRSLAISSAHKIIMIHRKFLSASFSNPLFVFTRKTCVAASRTIIKEQMEAVRDGGPVLWIHQAFSVTASIILCLDLFHQTGPERESSEHRRLIDGGIEILSQCQSDMIAKRGVSLLKAMLADEQCKTSERRLIVGVHGRRDVCLDMSGTQRCNYLNIPAIIRTFYQQDHAALIGKSRRSSEMSEVARWPELIRDESVPTPSVDIFASLGLDCVGGLDEILNMAADYMN</sequence>
<dbReference type="Proteomes" id="UP001219568">
    <property type="component" value="Unassembled WGS sequence"/>
</dbReference>
<evidence type="ECO:0000256" key="4">
    <source>
        <dbReference type="ARBA" id="ARBA00023242"/>
    </source>
</evidence>
<name>A0AAD6NC44_PENCN</name>
<feature type="compositionally biased region" description="Polar residues" evidence="5">
    <location>
        <begin position="48"/>
        <end position="64"/>
    </location>
</feature>
<keyword evidence="8" id="KW-1185">Reference proteome</keyword>
<dbReference type="SMART" id="SM00906">
    <property type="entry name" value="Fungal_trans"/>
    <property type="match status" value="1"/>
</dbReference>
<evidence type="ECO:0000259" key="6">
    <source>
        <dbReference type="SMART" id="SM00906"/>
    </source>
</evidence>
<dbReference type="InterPro" id="IPR050613">
    <property type="entry name" value="Sec_Metabolite_Reg"/>
</dbReference>
<gene>
    <name evidence="7" type="ORF">N7460_002254</name>
</gene>
<keyword evidence="2" id="KW-0805">Transcription regulation</keyword>
<dbReference type="GO" id="GO:0008270">
    <property type="term" value="F:zinc ion binding"/>
    <property type="evidence" value="ECO:0007669"/>
    <property type="project" value="InterPro"/>
</dbReference>
<proteinExistence type="predicted"/>
<dbReference type="AlphaFoldDB" id="A0AAD6NC44"/>
<dbReference type="PANTHER" id="PTHR31001">
    <property type="entry name" value="UNCHARACTERIZED TRANSCRIPTIONAL REGULATORY PROTEIN"/>
    <property type="match status" value="1"/>
</dbReference>
<keyword evidence="3" id="KW-0804">Transcription</keyword>
<feature type="domain" description="Xylanolytic transcriptional activator regulatory" evidence="6">
    <location>
        <begin position="277"/>
        <end position="356"/>
    </location>
</feature>
<accession>A0AAD6NC44</accession>
<dbReference type="GO" id="GO:0005634">
    <property type="term" value="C:nucleus"/>
    <property type="evidence" value="ECO:0007669"/>
    <property type="project" value="UniProtKB-SubCell"/>
</dbReference>
<dbReference type="GO" id="GO:0006351">
    <property type="term" value="P:DNA-templated transcription"/>
    <property type="evidence" value="ECO:0007669"/>
    <property type="project" value="InterPro"/>
</dbReference>
<feature type="region of interest" description="Disordered" evidence="5">
    <location>
        <begin position="1"/>
        <end position="20"/>
    </location>
</feature>
<dbReference type="PANTHER" id="PTHR31001:SF76">
    <property type="entry name" value="ZN(2)-C6 FUNGAL-TYPE DOMAIN-CONTAINING PROTEIN"/>
    <property type="match status" value="1"/>
</dbReference>
<dbReference type="CDD" id="cd12148">
    <property type="entry name" value="fungal_TF_MHR"/>
    <property type="match status" value="1"/>
</dbReference>
<evidence type="ECO:0000313" key="8">
    <source>
        <dbReference type="Proteomes" id="UP001219568"/>
    </source>
</evidence>
<feature type="region of interest" description="Disordered" evidence="5">
    <location>
        <begin position="38"/>
        <end position="83"/>
    </location>
</feature>
<evidence type="ECO:0000256" key="1">
    <source>
        <dbReference type="ARBA" id="ARBA00004123"/>
    </source>
</evidence>
<reference evidence="7" key="2">
    <citation type="submission" date="2023-01" db="EMBL/GenBank/DDBJ databases">
        <authorList>
            <person name="Petersen C."/>
        </authorList>
    </citation>
    <scope>NUCLEOTIDE SEQUENCE</scope>
    <source>
        <strain evidence="7">IBT 15450</strain>
    </source>
</reference>
<dbReference type="GO" id="GO:0003677">
    <property type="term" value="F:DNA binding"/>
    <property type="evidence" value="ECO:0007669"/>
    <property type="project" value="InterPro"/>
</dbReference>
<dbReference type="EMBL" id="JAQJZL010000002">
    <property type="protein sequence ID" value="KAJ6051720.1"/>
    <property type="molecule type" value="Genomic_DNA"/>
</dbReference>
<evidence type="ECO:0000256" key="3">
    <source>
        <dbReference type="ARBA" id="ARBA00023163"/>
    </source>
</evidence>
<evidence type="ECO:0000256" key="2">
    <source>
        <dbReference type="ARBA" id="ARBA00023015"/>
    </source>
</evidence>
<protein>
    <recommendedName>
        <fullName evidence="6">Xylanolytic transcriptional activator regulatory domain-containing protein</fullName>
    </recommendedName>
</protein>
<dbReference type="InterPro" id="IPR007219">
    <property type="entry name" value="XnlR_reg_dom"/>
</dbReference>
<comment type="caution">
    <text evidence="7">The sequence shown here is derived from an EMBL/GenBank/DDBJ whole genome shotgun (WGS) entry which is preliminary data.</text>
</comment>